<evidence type="ECO:0000256" key="2">
    <source>
        <dbReference type="SAM" id="Phobius"/>
    </source>
</evidence>
<evidence type="ECO:0008006" key="5">
    <source>
        <dbReference type="Google" id="ProtNLM"/>
    </source>
</evidence>
<keyword evidence="2" id="KW-0472">Membrane</keyword>
<feature type="region of interest" description="Disordered" evidence="1">
    <location>
        <begin position="271"/>
        <end position="325"/>
    </location>
</feature>
<evidence type="ECO:0000313" key="4">
    <source>
        <dbReference type="Proteomes" id="UP000295560"/>
    </source>
</evidence>
<feature type="region of interest" description="Disordered" evidence="1">
    <location>
        <begin position="1"/>
        <end position="204"/>
    </location>
</feature>
<keyword evidence="2" id="KW-0812">Transmembrane</keyword>
<keyword evidence="4" id="KW-1185">Reference proteome</keyword>
<feature type="region of interest" description="Disordered" evidence="1">
    <location>
        <begin position="237"/>
        <end position="257"/>
    </location>
</feature>
<reference evidence="3 4" key="1">
    <citation type="submission" date="2019-03" db="EMBL/GenBank/DDBJ databases">
        <title>Sequencing the genomes of 1000 actinobacteria strains.</title>
        <authorList>
            <person name="Klenk H.-P."/>
        </authorList>
    </citation>
    <scope>NUCLEOTIDE SEQUENCE [LARGE SCALE GENOMIC DNA]</scope>
    <source>
        <strain evidence="3 4">DSM 44969</strain>
    </source>
</reference>
<feature type="compositionally biased region" description="Low complexity" evidence="1">
    <location>
        <begin position="46"/>
        <end position="55"/>
    </location>
</feature>
<evidence type="ECO:0000313" key="3">
    <source>
        <dbReference type="EMBL" id="TCK27434.1"/>
    </source>
</evidence>
<dbReference type="OrthoDB" id="5186135at2"/>
<gene>
    <name evidence="3" type="ORF">EV378_3305</name>
</gene>
<feature type="transmembrane region" description="Helical" evidence="2">
    <location>
        <begin position="371"/>
        <end position="394"/>
    </location>
</feature>
<feature type="compositionally biased region" description="Acidic residues" evidence="1">
    <location>
        <begin position="237"/>
        <end position="251"/>
    </location>
</feature>
<dbReference type="Proteomes" id="UP000295560">
    <property type="component" value="Unassembled WGS sequence"/>
</dbReference>
<comment type="caution">
    <text evidence="3">The sequence shown here is derived from an EMBL/GenBank/DDBJ whole genome shotgun (WGS) entry which is preliminary data.</text>
</comment>
<feature type="transmembrane region" description="Helical" evidence="2">
    <location>
        <begin position="406"/>
        <end position="427"/>
    </location>
</feature>
<organism evidence="3 4">
    <name type="scientific">Pseudonocardia endophytica</name>
    <dbReference type="NCBI Taxonomy" id="401976"/>
    <lineage>
        <taxon>Bacteria</taxon>
        <taxon>Bacillati</taxon>
        <taxon>Actinomycetota</taxon>
        <taxon>Actinomycetes</taxon>
        <taxon>Pseudonocardiales</taxon>
        <taxon>Pseudonocardiaceae</taxon>
        <taxon>Pseudonocardia</taxon>
    </lineage>
</organism>
<evidence type="ECO:0000256" key="1">
    <source>
        <dbReference type="SAM" id="MobiDB-lite"/>
    </source>
</evidence>
<dbReference type="RefSeq" id="WP_132426169.1">
    <property type="nucleotide sequence ID" value="NZ_SMFZ01000001.1"/>
</dbReference>
<sequence length="444" mass="46841">MSTHTDGAASPSVGGADDADGDGAVGAPVFGPDASPPRPRAHSDGNRNAGAGDAGWVQQEIQRRIAAKGGNETGRHSRSDRARTAPGDDGDPPPDGTPPPRAVTATGGTPRRRSTRVPDPYAPDGMREEPDASSFPEGPFRMPGPAASSPEPRGPVADPARTAPPPTPPKQWPPAGLPRRVPGAGWTLDRPGGTTGADGVDDIEPETRIVPALWAAGSNGTRAAGVVAPERVVEDYPYDDEDDDLDDDLDDLAPTGLTGDTEVIWRAPGLDEPPVPAPPPMEAPSPNPHTGVRPRRFAGATTDVEQEPDVDEDARPECPDLDSAPQGKRKRIVLSERRTVAQSVRGVVDVQDPGPVGSMLRSQLVSTQLRISLQVGGVALLGLFVMPALFAAFPSIGEVSLFGIRLPWLLLGFLTYPFLLLLGWWFVGSAEHAEQDFMQEVQDR</sequence>
<protein>
    <recommendedName>
        <fullName evidence="5">DUF485 domain-containing protein</fullName>
    </recommendedName>
</protein>
<feature type="compositionally biased region" description="Basic and acidic residues" evidence="1">
    <location>
        <begin position="73"/>
        <end position="83"/>
    </location>
</feature>
<proteinExistence type="predicted"/>
<feature type="compositionally biased region" description="Pro residues" evidence="1">
    <location>
        <begin position="271"/>
        <end position="287"/>
    </location>
</feature>
<feature type="compositionally biased region" description="Pro residues" evidence="1">
    <location>
        <begin position="162"/>
        <end position="176"/>
    </location>
</feature>
<keyword evidence="2" id="KW-1133">Transmembrane helix</keyword>
<dbReference type="AlphaFoldDB" id="A0A4R1HXC9"/>
<feature type="compositionally biased region" description="Low complexity" evidence="1">
    <location>
        <begin position="1"/>
        <end position="16"/>
    </location>
</feature>
<name>A0A4R1HXC9_PSEEN</name>
<dbReference type="EMBL" id="SMFZ01000001">
    <property type="protein sequence ID" value="TCK27434.1"/>
    <property type="molecule type" value="Genomic_DNA"/>
</dbReference>
<accession>A0A4R1HXC9</accession>